<evidence type="ECO:0000313" key="2">
    <source>
        <dbReference type="Proteomes" id="UP000789396"/>
    </source>
</evidence>
<accession>A0A9N9CKG3</accession>
<keyword evidence="2" id="KW-1185">Reference proteome</keyword>
<dbReference type="EMBL" id="CAJVPZ010009082">
    <property type="protein sequence ID" value="CAG8604997.1"/>
    <property type="molecule type" value="Genomic_DNA"/>
</dbReference>
<evidence type="ECO:0000313" key="1">
    <source>
        <dbReference type="EMBL" id="CAG8604997.1"/>
    </source>
</evidence>
<sequence length="139" mass="15898">MVKFMTWIQSKEFASYIDANFIAASQTPDYSKDTLISDSDEYLPDDASLCERQSFDTESIFSNSTSTSQVKPLFIDRNDESQFNVPSYKSVRGLFIDEEDCPQYGSFSIPTIKISCDDVDDNGSQHTRNYREELIKLIL</sequence>
<proteinExistence type="predicted"/>
<reference evidence="1" key="1">
    <citation type="submission" date="2021-06" db="EMBL/GenBank/DDBJ databases">
        <authorList>
            <person name="Kallberg Y."/>
            <person name="Tangrot J."/>
            <person name="Rosling A."/>
        </authorList>
    </citation>
    <scope>NUCLEOTIDE SEQUENCE</scope>
    <source>
        <strain evidence="1">IN212</strain>
    </source>
</reference>
<feature type="non-terminal residue" evidence="1">
    <location>
        <position position="1"/>
    </location>
</feature>
<dbReference type="OrthoDB" id="294052at2759"/>
<name>A0A9N9CKG3_9GLOM</name>
<protein>
    <submittedName>
        <fullName evidence="1">12679_t:CDS:1</fullName>
    </submittedName>
</protein>
<dbReference type="Proteomes" id="UP000789396">
    <property type="component" value="Unassembled WGS sequence"/>
</dbReference>
<comment type="caution">
    <text evidence="1">The sequence shown here is derived from an EMBL/GenBank/DDBJ whole genome shotgun (WGS) entry which is preliminary data.</text>
</comment>
<gene>
    <name evidence="1" type="ORF">RFULGI_LOCUS6751</name>
</gene>
<organism evidence="1 2">
    <name type="scientific">Racocetra fulgida</name>
    <dbReference type="NCBI Taxonomy" id="60492"/>
    <lineage>
        <taxon>Eukaryota</taxon>
        <taxon>Fungi</taxon>
        <taxon>Fungi incertae sedis</taxon>
        <taxon>Mucoromycota</taxon>
        <taxon>Glomeromycotina</taxon>
        <taxon>Glomeromycetes</taxon>
        <taxon>Diversisporales</taxon>
        <taxon>Gigasporaceae</taxon>
        <taxon>Racocetra</taxon>
    </lineage>
</organism>
<dbReference type="AlphaFoldDB" id="A0A9N9CKG3"/>